<feature type="region of interest" description="Disordered" evidence="1">
    <location>
        <begin position="107"/>
        <end position="145"/>
    </location>
</feature>
<protein>
    <submittedName>
        <fullName evidence="2">Uncharacterized protein</fullName>
    </submittedName>
</protein>
<dbReference type="AlphaFoldDB" id="A0A2I0ILA4"/>
<evidence type="ECO:0000256" key="1">
    <source>
        <dbReference type="SAM" id="MobiDB-lite"/>
    </source>
</evidence>
<gene>
    <name evidence="2" type="ORF">CRG98_034725</name>
</gene>
<accession>A0A2I0ILA4</accession>
<reference evidence="2 3" key="1">
    <citation type="submission" date="2017-11" db="EMBL/GenBank/DDBJ databases">
        <title>De-novo sequencing of pomegranate (Punica granatum L.) genome.</title>
        <authorList>
            <person name="Akparov Z."/>
            <person name="Amiraslanov A."/>
            <person name="Hajiyeva S."/>
            <person name="Abbasov M."/>
            <person name="Kaur K."/>
            <person name="Hamwieh A."/>
            <person name="Solovyev V."/>
            <person name="Salamov A."/>
            <person name="Braich B."/>
            <person name="Kosarev P."/>
            <person name="Mahmoud A."/>
            <person name="Hajiyev E."/>
            <person name="Babayeva S."/>
            <person name="Izzatullayeva V."/>
            <person name="Mammadov A."/>
            <person name="Mammadov A."/>
            <person name="Sharifova S."/>
            <person name="Ojaghi J."/>
            <person name="Eynullazada K."/>
            <person name="Bayramov B."/>
            <person name="Abdulazimova A."/>
            <person name="Shahmuradov I."/>
        </authorList>
    </citation>
    <scope>NUCLEOTIDE SEQUENCE [LARGE SCALE GENOMIC DNA]</scope>
    <source>
        <strain evidence="3">cv. AG2017</strain>
        <tissue evidence="2">Leaf</tissue>
    </source>
</reference>
<dbReference type="EMBL" id="PGOL01002823">
    <property type="protein sequence ID" value="PKI44777.1"/>
    <property type="molecule type" value="Genomic_DNA"/>
</dbReference>
<dbReference type="Proteomes" id="UP000233551">
    <property type="component" value="Unassembled WGS sequence"/>
</dbReference>
<evidence type="ECO:0000313" key="3">
    <source>
        <dbReference type="Proteomes" id="UP000233551"/>
    </source>
</evidence>
<name>A0A2I0ILA4_PUNGR</name>
<evidence type="ECO:0000313" key="2">
    <source>
        <dbReference type="EMBL" id="PKI44777.1"/>
    </source>
</evidence>
<sequence>MKAKGTLFTLESKAMSIIRAERAIPRICLANEMVARMKRMHNLLCQLGTRWVEQEKAVRATVKITRYPFVANITARKKLSFSMKRVPECKIRAARICRHGNHKRDRRYPLRMPCKGSDLAHPRGRMQDDGREQSAQSSPPHGGPCPRAFARPYALLLQEEGELQLHIPHYPEYKRVLWMRGMLNLGRQLGAGFVDEELAALYAMVGRTFHGDFTDVAFQAEIFAQLLQDQGMFMEGMLKKAGEELRASSFPSSIARFATASASSSPYVCSRLLLVNIFELPAPPNRRLVKFNLLVDVISPESGMGSVVGIGREKASGSLILIVVDVLEDDDGLGDGFAVVNEDGYFLVNGVYLEE</sequence>
<keyword evidence="3" id="KW-1185">Reference proteome</keyword>
<proteinExistence type="predicted"/>
<comment type="caution">
    <text evidence="2">The sequence shown here is derived from an EMBL/GenBank/DDBJ whole genome shotgun (WGS) entry which is preliminary data.</text>
</comment>
<organism evidence="2 3">
    <name type="scientific">Punica granatum</name>
    <name type="common">Pomegranate</name>
    <dbReference type="NCBI Taxonomy" id="22663"/>
    <lineage>
        <taxon>Eukaryota</taxon>
        <taxon>Viridiplantae</taxon>
        <taxon>Streptophyta</taxon>
        <taxon>Embryophyta</taxon>
        <taxon>Tracheophyta</taxon>
        <taxon>Spermatophyta</taxon>
        <taxon>Magnoliopsida</taxon>
        <taxon>eudicotyledons</taxon>
        <taxon>Gunneridae</taxon>
        <taxon>Pentapetalae</taxon>
        <taxon>rosids</taxon>
        <taxon>malvids</taxon>
        <taxon>Myrtales</taxon>
        <taxon>Lythraceae</taxon>
        <taxon>Punica</taxon>
    </lineage>
</organism>
<feature type="compositionally biased region" description="Basic and acidic residues" evidence="1">
    <location>
        <begin position="118"/>
        <end position="132"/>
    </location>
</feature>